<dbReference type="GO" id="GO:0003676">
    <property type="term" value="F:nucleic acid binding"/>
    <property type="evidence" value="ECO:0007669"/>
    <property type="project" value="InterPro"/>
</dbReference>
<evidence type="ECO:0000313" key="1">
    <source>
        <dbReference type="EMBL" id="OCX12651.1"/>
    </source>
</evidence>
<organism evidence="1 2">
    <name type="scientific">Mesorhizobium hungaricum</name>
    <dbReference type="NCBI Taxonomy" id="1566387"/>
    <lineage>
        <taxon>Bacteria</taxon>
        <taxon>Pseudomonadati</taxon>
        <taxon>Pseudomonadota</taxon>
        <taxon>Alphaproteobacteria</taxon>
        <taxon>Hyphomicrobiales</taxon>
        <taxon>Phyllobacteriaceae</taxon>
        <taxon>Mesorhizobium</taxon>
    </lineage>
</organism>
<dbReference type="Gene3D" id="3.30.420.10">
    <property type="entry name" value="Ribonuclease H-like superfamily/Ribonuclease H"/>
    <property type="match status" value="1"/>
</dbReference>
<accession>A0A1C2DD02</accession>
<protein>
    <submittedName>
        <fullName evidence="1">Uncharacterized protein</fullName>
    </submittedName>
</protein>
<dbReference type="Proteomes" id="UP000094412">
    <property type="component" value="Unassembled WGS sequence"/>
</dbReference>
<sequence length="201" mass="21730">MIISGLDIARFTGISLINPAADPSTWRTFCLVLEKETTWVKTAKFSPALREFYQDEDHRADFVVIETPLGIVMDYGAGAANPGDKRSINAATVASLNSLAGAAIGVLDGLGIPYGMLQPRSWHTSYFGSGFKPKDGDWKAASVAHARLQNVPLPVGNRQAQEDCADAVGAACSWTSKAIFVPEHHQRAYMDLRMSYGRVAA</sequence>
<name>A0A1C2DD02_9HYPH</name>
<evidence type="ECO:0000313" key="2">
    <source>
        <dbReference type="Proteomes" id="UP000094412"/>
    </source>
</evidence>
<comment type="caution">
    <text evidence="1">The sequence shown here is derived from an EMBL/GenBank/DDBJ whole genome shotgun (WGS) entry which is preliminary data.</text>
</comment>
<dbReference type="OrthoDB" id="8221184at2"/>
<proteinExistence type="predicted"/>
<dbReference type="AlphaFoldDB" id="A0A1C2DD02"/>
<dbReference type="InterPro" id="IPR036397">
    <property type="entry name" value="RNaseH_sf"/>
</dbReference>
<dbReference type="STRING" id="1566387.QV13_23935"/>
<reference evidence="1 2" key="1">
    <citation type="submission" date="2016-08" db="EMBL/GenBank/DDBJ databases">
        <title>Whole genome sequence of Mesorhizobium sp. strain UASWS1009 isolated from industrial sewage.</title>
        <authorList>
            <person name="Crovadore J."/>
            <person name="Calmin G."/>
            <person name="Chablais R."/>
            <person name="Cochard B."/>
            <person name="Lefort F."/>
        </authorList>
    </citation>
    <scope>NUCLEOTIDE SEQUENCE [LARGE SCALE GENOMIC DNA]</scope>
    <source>
        <strain evidence="1 2">UASWS1009</strain>
    </source>
</reference>
<dbReference type="RefSeq" id="WP_024922489.1">
    <property type="nucleotide sequence ID" value="NZ_MDEO01000036.1"/>
</dbReference>
<gene>
    <name evidence="1" type="ORF">QV13_23935</name>
</gene>
<dbReference type="EMBL" id="MDEO01000036">
    <property type="protein sequence ID" value="OCX12651.1"/>
    <property type="molecule type" value="Genomic_DNA"/>
</dbReference>
<keyword evidence="2" id="KW-1185">Reference proteome</keyword>